<dbReference type="NCBIfam" id="TIGR02206">
    <property type="entry name" value="intg_mem_TP0381"/>
    <property type="match status" value="1"/>
</dbReference>
<keyword evidence="1" id="KW-0472">Membrane</keyword>
<keyword evidence="3" id="KW-1185">Reference proteome</keyword>
<feature type="transmembrane region" description="Helical" evidence="1">
    <location>
        <begin position="159"/>
        <end position="185"/>
    </location>
</feature>
<dbReference type="Pfam" id="PF14808">
    <property type="entry name" value="TMEM164"/>
    <property type="match status" value="1"/>
</dbReference>
<feature type="transmembrane region" description="Helical" evidence="1">
    <location>
        <begin position="128"/>
        <end position="147"/>
    </location>
</feature>
<dbReference type="RefSeq" id="WP_204201746.1">
    <property type="nucleotide sequence ID" value="NZ_JAFELM010000012.1"/>
</dbReference>
<reference evidence="2 3" key="1">
    <citation type="submission" date="2021-02" db="EMBL/GenBank/DDBJ databases">
        <title>Bacillus sp. RD4P76, an endophyte from a halophyte.</title>
        <authorList>
            <person name="Sun J.-Q."/>
        </authorList>
    </citation>
    <scope>NUCLEOTIDE SEQUENCE [LARGE SCALE GENOMIC DNA]</scope>
    <source>
        <strain evidence="2 3">RD4P76</strain>
    </source>
</reference>
<feature type="transmembrane region" description="Helical" evidence="1">
    <location>
        <begin position="17"/>
        <end position="35"/>
    </location>
</feature>
<feature type="transmembrane region" description="Helical" evidence="1">
    <location>
        <begin position="72"/>
        <end position="92"/>
    </location>
</feature>
<keyword evidence="1" id="KW-1133">Transmembrane helix</keyword>
<dbReference type="InterPro" id="IPR011737">
    <property type="entry name" value="CHP02206_TP0381"/>
</dbReference>
<feature type="transmembrane region" description="Helical" evidence="1">
    <location>
        <begin position="99"/>
        <end position="116"/>
    </location>
</feature>
<name>A0ABS2DD28_9BACI</name>
<comment type="caution">
    <text evidence="2">The sequence shown here is derived from an EMBL/GenBank/DDBJ whole genome shotgun (WGS) entry which is preliminary data.</text>
</comment>
<evidence type="ECO:0000256" key="1">
    <source>
        <dbReference type="SAM" id="Phobius"/>
    </source>
</evidence>
<protein>
    <submittedName>
        <fullName evidence="2">TIGR02206 family membrane protein</fullName>
    </submittedName>
</protein>
<keyword evidence="1" id="KW-0812">Transmembrane</keyword>
<feature type="transmembrane region" description="Helical" evidence="1">
    <location>
        <begin position="47"/>
        <end position="66"/>
    </location>
</feature>
<evidence type="ECO:0000313" key="3">
    <source>
        <dbReference type="Proteomes" id="UP001518925"/>
    </source>
</evidence>
<dbReference type="Proteomes" id="UP001518925">
    <property type="component" value="Unassembled WGS sequence"/>
</dbReference>
<evidence type="ECO:0000313" key="2">
    <source>
        <dbReference type="EMBL" id="MBM6616353.1"/>
    </source>
</evidence>
<accession>A0ABS2DD28</accession>
<sequence length="244" mass="28432">MFSVTGMQGFQMFNLEHNVTLAVFFLTCLVMVLFRRKLINYKPILKWFIFISLVACEISMHVWLVLTHQWDIGDLPLHLCSLSTFIALYLLVNKKEKAFNLLYFIGIIPPILSMITPDMVYHFPHFRFIKYFLHHSVIPIAVLYFILFEGYRVPRKAIINSFVIVNIIAVPIFTLNYLLGTNFFYLANPTETETLLNFFGSGIMYYINLEIVALVVFAITYIPMAIVQKRENKKNSKETTAQSF</sequence>
<feature type="transmembrane region" description="Helical" evidence="1">
    <location>
        <begin position="205"/>
        <end position="227"/>
    </location>
</feature>
<dbReference type="EMBL" id="JAFELM010000012">
    <property type="protein sequence ID" value="MBM6616353.1"/>
    <property type="molecule type" value="Genomic_DNA"/>
</dbReference>
<proteinExistence type="predicted"/>
<gene>
    <name evidence="2" type="ORF">JR050_01490</name>
</gene>
<organism evidence="2 3">
    <name type="scientific">Bacillus suaedaesalsae</name>
    <dbReference type="NCBI Taxonomy" id="2810349"/>
    <lineage>
        <taxon>Bacteria</taxon>
        <taxon>Bacillati</taxon>
        <taxon>Bacillota</taxon>
        <taxon>Bacilli</taxon>
        <taxon>Bacillales</taxon>
        <taxon>Bacillaceae</taxon>
        <taxon>Bacillus</taxon>
    </lineage>
</organism>